<organism evidence="4 5">
    <name type="scientific">Comamonas resistens</name>
    <dbReference type="NCBI Taxonomy" id="3046670"/>
    <lineage>
        <taxon>Bacteria</taxon>
        <taxon>Pseudomonadati</taxon>
        <taxon>Pseudomonadota</taxon>
        <taxon>Betaproteobacteria</taxon>
        <taxon>Burkholderiales</taxon>
        <taxon>Comamonadaceae</taxon>
        <taxon>Comamonas</taxon>
    </lineage>
</organism>
<dbReference type="EMBL" id="CP125947">
    <property type="protein sequence ID" value="WHS64435.1"/>
    <property type="molecule type" value="Genomic_DNA"/>
</dbReference>
<keyword evidence="2" id="KW-0812">Transmembrane</keyword>
<evidence type="ECO:0000256" key="2">
    <source>
        <dbReference type="SAM" id="Phobius"/>
    </source>
</evidence>
<sequence length="373" mass="41950">MIYLTTGGNGAGKTLFTLRDVRDQQLKENRPVYYHGFEMHEHVAAEFGWQKFDPKLWQDLPDGSICIMDECQNEFPVRGSRDAVPPYINAIAQFRRKRGFDFWMVCPSPKMLDSFVRGLIESPSWHRHMKRALGADMVSELKFGVPDLQCEKPNSGTRAEVKMRAYPKEVYNWYKSASLHTGKRRIPKQVWILGFAAIAVPCMFWYAFRLLNAPAQKAAAAAEVQQPSERKFAPLTPAEYAASFKARVGGFPHTAPRYDEVTKPVTAPYPAACVEMKSKGCKCYTQQGTVMPIAVDICTQIVKNGYFVDWEKPQASTPMPAGRQERPALVAQSAQVPQTVPMPEPRERPTPPAVDGYTQGLAARNAQVRSVFQ</sequence>
<evidence type="ECO:0000259" key="3">
    <source>
        <dbReference type="Pfam" id="PF05707"/>
    </source>
</evidence>
<reference evidence="4 5" key="1">
    <citation type="submission" date="2023-05" db="EMBL/GenBank/DDBJ databases">
        <authorList>
            <person name="Yin Y."/>
            <person name="Lu Z."/>
        </authorList>
    </citation>
    <scope>NUCLEOTIDE SEQUENCE [LARGE SCALE GENOMIC DNA]</scope>
    <source>
        <strain evidence="4 5">ZM22</strain>
    </source>
</reference>
<dbReference type="Pfam" id="PF05707">
    <property type="entry name" value="Zot"/>
    <property type="match status" value="1"/>
</dbReference>
<name>A0ABY8SMZ7_9BURK</name>
<feature type="domain" description="Zona occludens toxin N-terminal" evidence="3">
    <location>
        <begin position="1"/>
        <end position="180"/>
    </location>
</feature>
<dbReference type="InterPro" id="IPR008900">
    <property type="entry name" value="Zot_N"/>
</dbReference>
<keyword evidence="2" id="KW-0472">Membrane</keyword>
<proteinExistence type="predicted"/>
<feature type="transmembrane region" description="Helical" evidence="2">
    <location>
        <begin position="190"/>
        <end position="208"/>
    </location>
</feature>
<evidence type="ECO:0000256" key="1">
    <source>
        <dbReference type="SAM" id="MobiDB-lite"/>
    </source>
</evidence>
<accession>A0ABY8SMZ7</accession>
<feature type="region of interest" description="Disordered" evidence="1">
    <location>
        <begin position="316"/>
        <end position="357"/>
    </location>
</feature>
<keyword evidence="2" id="KW-1133">Transmembrane helix</keyword>
<dbReference type="RefSeq" id="WP_283485577.1">
    <property type="nucleotide sequence ID" value="NZ_CP125947.1"/>
</dbReference>
<dbReference type="Proteomes" id="UP001240697">
    <property type="component" value="Chromosome"/>
</dbReference>
<dbReference type="Gene3D" id="3.40.50.300">
    <property type="entry name" value="P-loop containing nucleotide triphosphate hydrolases"/>
    <property type="match status" value="1"/>
</dbReference>
<evidence type="ECO:0000313" key="5">
    <source>
        <dbReference type="Proteomes" id="UP001240697"/>
    </source>
</evidence>
<evidence type="ECO:0000313" key="4">
    <source>
        <dbReference type="EMBL" id="WHS64435.1"/>
    </source>
</evidence>
<dbReference type="InterPro" id="IPR027417">
    <property type="entry name" value="P-loop_NTPase"/>
</dbReference>
<gene>
    <name evidence="4" type="ORF">QMY55_18305</name>
</gene>
<protein>
    <submittedName>
        <fullName evidence="4">Zonular occludens toxin domain-containing protein</fullName>
    </submittedName>
</protein>
<keyword evidence="5" id="KW-1185">Reference proteome</keyword>